<evidence type="ECO:0000313" key="14">
    <source>
        <dbReference type="Proteomes" id="UP000077266"/>
    </source>
</evidence>
<evidence type="ECO:0000256" key="6">
    <source>
        <dbReference type="ARBA" id="ARBA00022827"/>
    </source>
</evidence>
<evidence type="ECO:0000313" key="13">
    <source>
        <dbReference type="EMBL" id="KZV99515.1"/>
    </source>
</evidence>
<feature type="domain" description="Amine oxidase" evidence="12">
    <location>
        <begin position="14"/>
        <end position="402"/>
    </location>
</feature>
<reference evidence="13 14" key="1">
    <citation type="journal article" date="2016" name="Mol. Biol. Evol.">
        <title>Comparative Genomics of Early-Diverging Mushroom-Forming Fungi Provides Insights into the Origins of Lignocellulose Decay Capabilities.</title>
        <authorList>
            <person name="Nagy L.G."/>
            <person name="Riley R."/>
            <person name="Tritt A."/>
            <person name="Adam C."/>
            <person name="Daum C."/>
            <person name="Floudas D."/>
            <person name="Sun H."/>
            <person name="Yadav J.S."/>
            <person name="Pangilinan J."/>
            <person name="Larsson K.H."/>
            <person name="Matsuura K."/>
            <person name="Barry K."/>
            <person name="Labutti K."/>
            <person name="Kuo R."/>
            <person name="Ohm R.A."/>
            <person name="Bhattacharya S.S."/>
            <person name="Shirouzu T."/>
            <person name="Yoshinaga Y."/>
            <person name="Martin F.M."/>
            <person name="Grigoriev I.V."/>
            <person name="Hibbett D.S."/>
        </authorList>
    </citation>
    <scope>NUCLEOTIDE SEQUENCE [LARGE SCALE GENOMIC DNA]</scope>
    <source>
        <strain evidence="13 14">HHB12029</strain>
    </source>
</reference>
<comment type="function">
    <text evidence="1 11">Catalyzes the 6-electron oxidation of protoporphyrinogen-IX to form protoporphyrin-IX.</text>
</comment>
<dbReference type="GO" id="GO:0004729">
    <property type="term" value="F:oxygen-dependent protoporphyrinogen oxidase activity"/>
    <property type="evidence" value="ECO:0007669"/>
    <property type="project" value="UniProtKB-UniRule"/>
</dbReference>
<dbReference type="InterPro" id="IPR004572">
    <property type="entry name" value="Protoporphyrinogen_oxidase"/>
</dbReference>
<name>A0A165MN96_EXIGL</name>
<dbReference type="EC" id="1.3.3.4" evidence="4 11"/>
<evidence type="ECO:0000256" key="5">
    <source>
        <dbReference type="ARBA" id="ARBA00022630"/>
    </source>
</evidence>
<keyword evidence="6 11" id="KW-0274">FAD</keyword>
<dbReference type="UniPathway" id="UPA00251">
    <property type="reaction ID" value="UER00324"/>
</dbReference>
<dbReference type="SUPFAM" id="SSF54373">
    <property type="entry name" value="FAD-linked reductases, C-terminal domain"/>
    <property type="match status" value="1"/>
</dbReference>
<dbReference type="Proteomes" id="UP000077266">
    <property type="component" value="Unassembled WGS sequence"/>
</dbReference>
<dbReference type="AlphaFoldDB" id="A0A165MN96"/>
<keyword evidence="14" id="KW-1185">Reference proteome</keyword>
<evidence type="ECO:0000256" key="4">
    <source>
        <dbReference type="ARBA" id="ARBA00012867"/>
    </source>
</evidence>
<comment type="similarity">
    <text evidence="3 11">Belongs to the protoporphyrinogen/coproporphyrinogen oxidase family. Protoporphyrinogen oxidase subfamily.</text>
</comment>
<keyword evidence="9 11" id="KW-0627">Porphyrin biosynthesis</keyword>
<evidence type="ECO:0000259" key="12">
    <source>
        <dbReference type="Pfam" id="PF01593"/>
    </source>
</evidence>
<evidence type="ECO:0000256" key="1">
    <source>
        <dbReference type="ARBA" id="ARBA00002600"/>
    </source>
</evidence>
<evidence type="ECO:0000256" key="8">
    <source>
        <dbReference type="ARBA" id="ARBA00023133"/>
    </source>
</evidence>
<comment type="catalytic activity">
    <reaction evidence="10 11">
        <text>protoporphyrinogen IX + 3 O2 = protoporphyrin IX + 3 H2O2</text>
        <dbReference type="Rhea" id="RHEA:25576"/>
        <dbReference type="ChEBI" id="CHEBI:15379"/>
        <dbReference type="ChEBI" id="CHEBI:16240"/>
        <dbReference type="ChEBI" id="CHEBI:57306"/>
        <dbReference type="ChEBI" id="CHEBI:57307"/>
        <dbReference type="EC" id="1.3.3.4"/>
    </reaction>
</comment>
<organism evidence="13 14">
    <name type="scientific">Exidia glandulosa HHB12029</name>
    <dbReference type="NCBI Taxonomy" id="1314781"/>
    <lineage>
        <taxon>Eukaryota</taxon>
        <taxon>Fungi</taxon>
        <taxon>Dikarya</taxon>
        <taxon>Basidiomycota</taxon>
        <taxon>Agaricomycotina</taxon>
        <taxon>Agaricomycetes</taxon>
        <taxon>Auriculariales</taxon>
        <taxon>Exidiaceae</taxon>
        <taxon>Exidia</taxon>
    </lineage>
</organism>
<evidence type="ECO:0000256" key="11">
    <source>
        <dbReference type="RuleBase" id="RU367069"/>
    </source>
</evidence>
<comment type="cofactor">
    <cofactor evidence="11">
        <name>FAD</name>
        <dbReference type="ChEBI" id="CHEBI:57692"/>
    </cofactor>
    <text evidence="11">Binds 1 FAD per subunit.</text>
</comment>
<dbReference type="STRING" id="1314781.A0A165MN96"/>
<dbReference type="FunCoup" id="A0A165MN96">
    <property type="interactions" value="256"/>
</dbReference>
<keyword evidence="5 11" id="KW-0285">Flavoprotein</keyword>
<dbReference type="PANTHER" id="PTHR42923">
    <property type="entry name" value="PROTOPORPHYRINOGEN OXIDASE"/>
    <property type="match status" value="1"/>
</dbReference>
<protein>
    <recommendedName>
        <fullName evidence="4 11">Protoporphyrinogen oxidase</fullName>
        <ecNumber evidence="4 11">1.3.3.4</ecNumber>
    </recommendedName>
</protein>
<sequence>MVAPGSIAVLGGGISGLSAALHLLRRFNSPLTLIEGSHRYGGWIDSHTETILGSPVILEGGPRTLRPSSALLELLVLTNALHLARPMAARSPAMRSRFVHFHGTDGLTALPSKALGALFSPFGRTAIRGTLKDLFTRRTPAKNSDSDESIESFLTRRVQEPDLVNMVSAVVHGIYAADARVLSARVFMGPAYEYGSPVQYVFAPPSTKAKFRPPPEKYPLIDGALVPKTPFSIRGGTGSLTSALHDTISRETRFRGVLRTHVTAIQRRADGIELTLRGEDGTVTRRTFSHVVSALPMPTLQAVLPPRLQAQPVLNQTPYTNVTVVNLVFPRQRTPLHPQGFGYLIPRPASGYTDNTGAGVLGVIFDSCVAPQEADDRVVRMTAMVGGPYYPHLPEPDLSTLLATIGRQLGRREPLPAPLFARAVQAHRCIPTPTVGHLARVKSLKEALQREFQAKLEIVGAAVTGVSVGDCIAGARKAGESWKLPKNEHPKP</sequence>
<dbReference type="InterPro" id="IPR002937">
    <property type="entry name" value="Amino_oxidase"/>
</dbReference>
<evidence type="ECO:0000256" key="10">
    <source>
        <dbReference type="ARBA" id="ARBA00047554"/>
    </source>
</evidence>
<dbReference type="InterPro" id="IPR050464">
    <property type="entry name" value="Zeta_carotene_desat/Oxidored"/>
</dbReference>
<keyword evidence="8 11" id="KW-0350">Heme biosynthesis</keyword>
<comment type="subcellular location">
    <subcellularLocation>
        <location evidence="11">Mitochondrion inner membrane</location>
    </subcellularLocation>
</comment>
<dbReference type="InterPro" id="IPR036188">
    <property type="entry name" value="FAD/NAD-bd_sf"/>
</dbReference>
<dbReference type="Gene3D" id="3.50.50.60">
    <property type="entry name" value="FAD/NAD(P)-binding domain"/>
    <property type="match status" value="1"/>
</dbReference>
<evidence type="ECO:0000256" key="9">
    <source>
        <dbReference type="ARBA" id="ARBA00023244"/>
    </source>
</evidence>
<dbReference type="Pfam" id="PF01593">
    <property type="entry name" value="Amino_oxidase"/>
    <property type="match status" value="1"/>
</dbReference>
<dbReference type="GO" id="GO:0005743">
    <property type="term" value="C:mitochondrial inner membrane"/>
    <property type="evidence" value="ECO:0007669"/>
    <property type="project" value="UniProtKB-SubCell"/>
</dbReference>
<dbReference type="InParanoid" id="A0A165MN96"/>
<proteinExistence type="inferred from homology"/>
<evidence type="ECO:0000256" key="2">
    <source>
        <dbReference type="ARBA" id="ARBA00005073"/>
    </source>
</evidence>
<dbReference type="SUPFAM" id="SSF51905">
    <property type="entry name" value="FAD/NAD(P)-binding domain"/>
    <property type="match status" value="1"/>
</dbReference>
<comment type="pathway">
    <text evidence="2 11">Porphyrin-containing compound metabolism; protoporphyrin-IX biosynthesis; protoporphyrin-IX from protoporphyrinogen-IX: step 1/1.</text>
</comment>
<dbReference type="NCBIfam" id="TIGR00562">
    <property type="entry name" value="proto_IX_ox"/>
    <property type="match status" value="1"/>
</dbReference>
<dbReference type="EMBL" id="KV425909">
    <property type="protein sequence ID" value="KZV99515.1"/>
    <property type="molecule type" value="Genomic_DNA"/>
</dbReference>
<keyword evidence="7 11" id="KW-0560">Oxidoreductase</keyword>
<accession>A0A165MN96</accession>
<dbReference type="OrthoDB" id="438553at2759"/>
<evidence type="ECO:0000256" key="7">
    <source>
        <dbReference type="ARBA" id="ARBA00023002"/>
    </source>
</evidence>
<gene>
    <name evidence="13" type="ORF">EXIGLDRAFT_668445</name>
</gene>
<dbReference type="GO" id="GO:0006782">
    <property type="term" value="P:protoporphyrinogen IX biosynthetic process"/>
    <property type="evidence" value="ECO:0007669"/>
    <property type="project" value="UniProtKB-UniRule"/>
</dbReference>
<dbReference type="PANTHER" id="PTHR42923:SF3">
    <property type="entry name" value="PROTOPORPHYRINOGEN OXIDASE"/>
    <property type="match status" value="1"/>
</dbReference>
<evidence type="ECO:0000256" key="3">
    <source>
        <dbReference type="ARBA" id="ARBA00010551"/>
    </source>
</evidence>